<evidence type="ECO:0000256" key="2">
    <source>
        <dbReference type="ARBA" id="ARBA00004811"/>
    </source>
</evidence>
<dbReference type="GO" id="GO:0009073">
    <property type="term" value="P:aromatic amino acid family biosynthetic process"/>
    <property type="evidence" value="ECO:0007669"/>
    <property type="project" value="UniProtKB-KW"/>
</dbReference>
<comment type="caution">
    <text evidence="9">Lacks conserved residue(s) required for the propagation of feature annotation.</text>
</comment>
<evidence type="ECO:0000313" key="11">
    <source>
        <dbReference type="EMBL" id="RRN44558.1"/>
    </source>
</evidence>
<evidence type="ECO:0000256" key="7">
    <source>
        <dbReference type="ARBA" id="ARBA00023141"/>
    </source>
</evidence>
<keyword evidence="6 9" id="KW-0808">Transferase</keyword>
<dbReference type="GO" id="GO:0003866">
    <property type="term" value="F:3-phosphoshikimate 1-carboxyvinyltransferase activity"/>
    <property type="evidence" value="ECO:0007669"/>
    <property type="project" value="UniProtKB-UniRule"/>
</dbReference>
<dbReference type="Pfam" id="PF00275">
    <property type="entry name" value="EPSP_synthase"/>
    <property type="match status" value="1"/>
</dbReference>
<dbReference type="GO" id="GO:0009423">
    <property type="term" value="P:chorismate biosynthetic process"/>
    <property type="evidence" value="ECO:0007669"/>
    <property type="project" value="UniProtKB-UniRule"/>
</dbReference>
<feature type="binding site" evidence="9">
    <location>
        <position position="343"/>
    </location>
    <ligand>
        <name>3-phosphoshikimate</name>
        <dbReference type="ChEBI" id="CHEBI:145989"/>
    </ligand>
</feature>
<proteinExistence type="inferred from homology"/>
<dbReference type="InterPro" id="IPR023193">
    <property type="entry name" value="EPSP_synthase_CS"/>
</dbReference>
<accession>A0A426FPD1</accession>
<evidence type="ECO:0000259" key="10">
    <source>
        <dbReference type="Pfam" id="PF00275"/>
    </source>
</evidence>
<comment type="similarity">
    <text evidence="3 9">Belongs to the EPSP synthase family.</text>
</comment>
<feature type="binding site" evidence="9">
    <location>
        <position position="23"/>
    </location>
    <ligand>
        <name>3-phosphoshikimate</name>
        <dbReference type="ChEBI" id="CHEBI:145989"/>
    </ligand>
</feature>
<keyword evidence="7 9" id="KW-0057">Aromatic amino acid biosynthesis</keyword>
<feature type="binding site" evidence="9">
    <location>
        <position position="170"/>
    </location>
    <ligand>
        <name>3-phosphoshikimate</name>
        <dbReference type="ChEBI" id="CHEBI:145989"/>
    </ligand>
</feature>
<organism evidence="11 12">
    <name type="scientific">Lautropia dentalis</name>
    <dbReference type="NCBI Taxonomy" id="2490857"/>
    <lineage>
        <taxon>Bacteria</taxon>
        <taxon>Pseudomonadati</taxon>
        <taxon>Pseudomonadota</taxon>
        <taxon>Betaproteobacteria</taxon>
        <taxon>Burkholderiales</taxon>
        <taxon>Burkholderiaceae</taxon>
        <taxon>Lautropia</taxon>
    </lineage>
</organism>
<feature type="binding site" evidence="9">
    <location>
        <position position="393"/>
    </location>
    <ligand>
        <name>phosphoenolpyruvate</name>
        <dbReference type="ChEBI" id="CHEBI:58702"/>
    </ligand>
</feature>
<dbReference type="InterPro" id="IPR001986">
    <property type="entry name" value="Enolpyruvate_Tfrase_dom"/>
</dbReference>
<reference evidence="11 12" key="1">
    <citation type="submission" date="2018-11" db="EMBL/GenBank/DDBJ databases">
        <title>Genome sequencing of Lautropia sp. KCOM 2505 (= ChDC F240).</title>
        <authorList>
            <person name="Kook J.-K."/>
            <person name="Park S.-N."/>
            <person name="Lim Y.K."/>
        </authorList>
    </citation>
    <scope>NUCLEOTIDE SEQUENCE [LARGE SCALE GENOMIC DNA]</scope>
    <source>
        <strain evidence="11 12">KCOM 2505</strain>
    </source>
</reference>
<dbReference type="AlphaFoldDB" id="A0A426FPD1"/>
<dbReference type="HAMAP" id="MF_00210">
    <property type="entry name" value="EPSP_synth"/>
    <property type="match status" value="1"/>
</dbReference>
<feature type="binding site" evidence="9">
    <location>
        <position position="347"/>
    </location>
    <ligand>
        <name>phosphoenolpyruvate</name>
        <dbReference type="ChEBI" id="CHEBI:58702"/>
    </ligand>
</feature>
<dbReference type="RefSeq" id="WP_125096750.1">
    <property type="nucleotide sequence ID" value="NZ_RRUE01000002.1"/>
</dbReference>
<gene>
    <name evidence="9 11" type="primary">aroA</name>
    <name evidence="11" type="ORF">EHV23_14890</name>
</gene>
<feature type="binding site" evidence="9">
    <location>
        <position position="96"/>
    </location>
    <ligand>
        <name>phosphoenolpyruvate</name>
        <dbReference type="ChEBI" id="CHEBI:58702"/>
    </ligand>
</feature>
<dbReference type="GO" id="GO:0008652">
    <property type="term" value="P:amino acid biosynthetic process"/>
    <property type="evidence" value="ECO:0007669"/>
    <property type="project" value="UniProtKB-KW"/>
</dbReference>
<dbReference type="FunFam" id="3.65.10.10:FF:000005">
    <property type="entry name" value="3-phosphoshikimate 1-carboxyvinyltransferase"/>
    <property type="match status" value="1"/>
</dbReference>
<evidence type="ECO:0000256" key="3">
    <source>
        <dbReference type="ARBA" id="ARBA00009948"/>
    </source>
</evidence>
<dbReference type="CDD" id="cd01556">
    <property type="entry name" value="EPSP_synthase"/>
    <property type="match status" value="1"/>
</dbReference>
<feature type="active site" description="Proton acceptor" evidence="9">
    <location>
        <position position="316"/>
    </location>
</feature>
<dbReference type="NCBIfam" id="TIGR01356">
    <property type="entry name" value="aroA"/>
    <property type="match status" value="1"/>
</dbReference>
<dbReference type="InterPro" id="IPR036968">
    <property type="entry name" value="Enolpyruvate_Tfrase_sf"/>
</dbReference>
<comment type="function">
    <text evidence="1 9">Catalyzes the transfer of the enolpyruvyl moiety of phosphoenolpyruvate (PEP) to the 5-hydroxyl of shikimate-3-phosphate (S3P) to produce enolpyruvyl shikimate-3-phosphate and inorganic phosphate.</text>
</comment>
<dbReference type="PROSITE" id="PS00104">
    <property type="entry name" value="EPSP_SYNTHASE_1"/>
    <property type="match status" value="1"/>
</dbReference>
<comment type="subunit">
    <text evidence="9">Monomer.</text>
</comment>
<dbReference type="EMBL" id="RRUE01000002">
    <property type="protein sequence ID" value="RRN44558.1"/>
    <property type="molecule type" value="Genomic_DNA"/>
</dbReference>
<comment type="subcellular location">
    <subcellularLocation>
        <location evidence="9">Cytoplasm</location>
    </subcellularLocation>
</comment>
<feature type="binding site" evidence="9">
    <location>
        <position position="124"/>
    </location>
    <ligand>
        <name>phosphoenolpyruvate</name>
        <dbReference type="ChEBI" id="CHEBI:58702"/>
    </ligand>
</feature>
<keyword evidence="12" id="KW-1185">Reference proteome</keyword>
<feature type="binding site" evidence="9">
    <location>
        <position position="168"/>
    </location>
    <ligand>
        <name>3-phosphoshikimate</name>
        <dbReference type="ChEBI" id="CHEBI:145989"/>
    </ligand>
</feature>
<dbReference type="UniPathway" id="UPA00053">
    <property type="reaction ID" value="UER00089"/>
</dbReference>
<dbReference type="OrthoDB" id="9809920at2"/>
<dbReference type="Proteomes" id="UP000270261">
    <property type="component" value="Unassembled WGS sequence"/>
</dbReference>
<feature type="binding site" evidence="9">
    <location>
        <position position="316"/>
    </location>
    <ligand>
        <name>3-phosphoshikimate</name>
        <dbReference type="ChEBI" id="CHEBI:145989"/>
    </ligand>
</feature>
<comment type="catalytic activity">
    <reaction evidence="8">
        <text>3-phosphoshikimate + phosphoenolpyruvate = 5-O-(1-carboxyvinyl)-3-phosphoshikimate + phosphate</text>
        <dbReference type="Rhea" id="RHEA:21256"/>
        <dbReference type="ChEBI" id="CHEBI:43474"/>
        <dbReference type="ChEBI" id="CHEBI:57701"/>
        <dbReference type="ChEBI" id="CHEBI:58702"/>
        <dbReference type="ChEBI" id="CHEBI:145989"/>
        <dbReference type="EC" id="2.5.1.19"/>
    </reaction>
    <physiologicalReaction direction="left-to-right" evidence="8">
        <dbReference type="Rhea" id="RHEA:21257"/>
    </physiologicalReaction>
</comment>
<comment type="caution">
    <text evidence="11">The sequence shown here is derived from an EMBL/GenBank/DDBJ whole genome shotgun (WGS) entry which is preliminary data.</text>
</comment>
<evidence type="ECO:0000256" key="9">
    <source>
        <dbReference type="HAMAP-Rule" id="MF_00210"/>
    </source>
</evidence>
<dbReference type="FunFam" id="3.65.10.10:FF:000006">
    <property type="entry name" value="3-phosphoshikimate 1-carboxyvinyltransferase"/>
    <property type="match status" value="1"/>
</dbReference>
<name>A0A426FPD1_9BURK</name>
<comment type="pathway">
    <text evidence="2 9">Metabolic intermediate biosynthesis; chorismate biosynthesis; chorismate from D-erythrose 4-phosphate and phosphoenolpyruvate: step 6/7.</text>
</comment>
<protein>
    <recommendedName>
        <fullName evidence="9">3-phosphoshikimate 1-carboxyvinyltransferase</fullName>
        <ecNumber evidence="9">2.5.1.19</ecNumber>
    </recommendedName>
    <alternativeName>
        <fullName evidence="9">5-enolpyruvylshikimate-3-phosphate synthase</fullName>
        <shortName evidence="9">EPSP synthase</shortName>
        <shortName evidence="9">EPSPS</shortName>
    </alternativeName>
</protein>
<evidence type="ECO:0000313" key="12">
    <source>
        <dbReference type="Proteomes" id="UP000270261"/>
    </source>
</evidence>
<evidence type="ECO:0000256" key="4">
    <source>
        <dbReference type="ARBA" id="ARBA00022490"/>
    </source>
</evidence>
<keyword evidence="4 9" id="KW-0963">Cytoplasm</keyword>
<dbReference type="InterPro" id="IPR013792">
    <property type="entry name" value="RNA3'P_cycl/enolpyr_Trfase_a/b"/>
</dbReference>
<evidence type="ECO:0000256" key="1">
    <source>
        <dbReference type="ARBA" id="ARBA00002174"/>
    </source>
</evidence>
<feature type="binding site" evidence="9">
    <location>
        <position position="24"/>
    </location>
    <ligand>
        <name>3-phosphoshikimate</name>
        <dbReference type="ChEBI" id="CHEBI:145989"/>
    </ligand>
</feature>
<dbReference type="EC" id="2.5.1.19" evidence="9"/>
<feature type="binding site" evidence="9">
    <location>
        <position position="170"/>
    </location>
    <ligand>
        <name>phosphoenolpyruvate</name>
        <dbReference type="ChEBI" id="CHEBI:58702"/>
    </ligand>
</feature>
<dbReference type="SUPFAM" id="SSF55205">
    <property type="entry name" value="EPT/RTPC-like"/>
    <property type="match status" value="1"/>
</dbReference>
<evidence type="ECO:0000256" key="6">
    <source>
        <dbReference type="ARBA" id="ARBA00022679"/>
    </source>
</evidence>
<dbReference type="PANTHER" id="PTHR21090">
    <property type="entry name" value="AROM/DEHYDROQUINATE SYNTHASE"/>
    <property type="match status" value="1"/>
</dbReference>
<feature type="binding site" evidence="9">
    <location>
        <position position="23"/>
    </location>
    <ligand>
        <name>phosphoenolpyruvate</name>
        <dbReference type="ChEBI" id="CHEBI:58702"/>
    </ligand>
</feature>
<feature type="domain" description="Enolpyruvate transferase" evidence="10">
    <location>
        <begin position="8"/>
        <end position="426"/>
    </location>
</feature>
<sequence length="439" mass="45567">MFQAYEVAPGGQVSGDIRVPGDKSISHRAIMFGALAEGDTVVNGFLEGADALATAQIFRAMGVQIDGPVDGRVVVHGVGLHGLKAPAGDLDCGNSGTSMRLLCGILAGQRFGSRMVGDASLSRRPMRRVIDPLATMGARIDSHEGKPPLQVHPVAGLKAVDFTMPVASAQVKSALLLAGLYADGETRVTEPAPTRDHTERMLTAFGVQVGRDGATASVKGGQALRATQVDVPADISSAAFFLVAAAICPGSDLILRHVGMNPTRIGVLHVLRAMGADITELNPRTVGGEPVADLHVRGGHLRGIAIDPAWVPLAIDEFPALFIAAACAEGTTELRGAEELRVKESDRIQVMADGLAAIGFPVTVLPDGMRIEGRGGEATPFAGGTIQSHGDHRIAMSFTVAALRSRGAIRVEDTANVGTSFPGFVDLARQVGLGVQVLG</sequence>
<dbReference type="GO" id="GO:0005737">
    <property type="term" value="C:cytoplasm"/>
    <property type="evidence" value="ECO:0007669"/>
    <property type="project" value="UniProtKB-SubCell"/>
</dbReference>
<dbReference type="InterPro" id="IPR006264">
    <property type="entry name" value="EPSP_synthase"/>
</dbReference>
<dbReference type="PANTHER" id="PTHR21090:SF5">
    <property type="entry name" value="PENTAFUNCTIONAL AROM POLYPEPTIDE"/>
    <property type="match status" value="1"/>
</dbReference>
<keyword evidence="5 9" id="KW-0028">Amino-acid biosynthesis</keyword>
<evidence type="ECO:0000256" key="8">
    <source>
        <dbReference type="ARBA" id="ARBA00044633"/>
    </source>
</evidence>
<feature type="binding site" evidence="9">
    <location>
        <position position="28"/>
    </location>
    <ligand>
        <name>3-phosphoshikimate</name>
        <dbReference type="ChEBI" id="CHEBI:145989"/>
    </ligand>
</feature>
<dbReference type="PIRSF" id="PIRSF000505">
    <property type="entry name" value="EPSPS"/>
    <property type="match status" value="1"/>
</dbReference>
<dbReference type="PROSITE" id="PS00885">
    <property type="entry name" value="EPSP_SYNTHASE_2"/>
    <property type="match status" value="1"/>
</dbReference>
<dbReference type="Gene3D" id="3.65.10.10">
    <property type="entry name" value="Enolpyruvate transferase domain"/>
    <property type="match status" value="2"/>
</dbReference>
<evidence type="ECO:0000256" key="5">
    <source>
        <dbReference type="ARBA" id="ARBA00022605"/>
    </source>
</evidence>